<reference evidence="7" key="2">
    <citation type="journal article" date="2021" name="PeerJ">
        <title>Extensive microbial diversity within the chicken gut microbiome revealed by metagenomics and culture.</title>
        <authorList>
            <person name="Gilroy R."/>
            <person name="Ravi A."/>
            <person name="Getino M."/>
            <person name="Pursley I."/>
            <person name="Horton D.L."/>
            <person name="Alikhan N.F."/>
            <person name="Baker D."/>
            <person name="Gharbi K."/>
            <person name="Hall N."/>
            <person name="Watson M."/>
            <person name="Adriaenssens E.M."/>
            <person name="Foster-Nyarko E."/>
            <person name="Jarju S."/>
            <person name="Secka A."/>
            <person name="Antonio M."/>
            <person name="Oren A."/>
            <person name="Chaudhuri R.R."/>
            <person name="La Ragione R."/>
            <person name="Hildebrand F."/>
            <person name="Pallen M.J."/>
        </authorList>
    </citation>
    <scope>NUCLEOTIDE SEQUENCE</scope>
    <source>
        <strain evidence="7">23406</strain>
    </source>
</reference>
<dbReference type="GO" id="GO:0046872">
    <property type="term" value="F:metal ion binding"/>
    <property type="evidence" value="ECO:0007669"/>
    <property type="project" value="UniProtKB-KW"/>
</dbReference>
<dbReference type="AlphaFoldDB" id="A0A9D1SWT8"/>
<dbReference type="Pfam" id="PF00456">
    <property type="entry name" value="Transketolase_N"/>
    <property type="match status" value="1"/>
</dbReference>
<keyword evidence="5" id="KW-0786">Thiamine pyrophosphate</keyword>
<dbReference type="CDD" id="cd02012">
    <property type="entry name" value="TPP_TK"/>
    <property type="match status" value="1"/>
</dbReference>
<evidence type="ECO:0000256" key="5">
    <source>
        <dbReference type="ARBA" id="ARBA00023052"/>
    </source>
</evidence>
<evidence type="ECO:0000256" key="4">
    <source>
        <dbReference type="ARBA" id="ARBA00022723"/>
    </source>
</evidence>
<proteinExistence type="inferred from homology"/>
<dbReference type="PANTHER" id="PTHR47514:SF1">
    <property type="entry name" value="TRANSKETOLASE N-TERMINAL SECTION-RELATED"/>
    <property type="match status" value="1"/>
</dbReference>
<comment type="caution">
    <text evidence="7">The sequence shown here is derived from an EMBL/GenBank/DDBJ whole genome shotgun (WGS) entry which is preliminary data.</text>
</comment>
<dbReference type="PANTHER" id="PTHR47514">
    <property type="entry name" value="TRANSKETOLASE N-TERMINAL SECTION-RELATED"/>
    <property type="match status" value="1"/>
</dbReference>
<reference evidence="7" key="1">
    <citation type="submission" date="2020-10" db="EMBL/GenBank/DDBJ databases">
        <authorList>
            <person name="Gilroy R."/>
        </authorList>
    </citation>
    <scope>NUCLEOTIDE SEQUENCE</scope>
    <source>
        <strain evidence="7">23406</strain>
    </source>
</reference>
<dbReference type="GO" id="GO:0016740">
    <property type="term" value="F:transferase activity"/>
    <property type="evidence" value="ECO:0007669"/>
    <property type="project" value="UniProtKB-KW"/>
</dbReference>
<accession>A0A9D1SWT8</accession>
<protein>
    <submittedName>
        <fullName evidence="7">Transketolase</fullName>
    </submittedName>
</protein>
<sequence length="277" mass="30314">MPKNVSVDQLKQKAKELRLNIIQTAVYAGSGHVGGSLSCADILTALYFKHLNVDVQNPNWEQRDRFLLSKGHCALAYVPCLAMAGFVPMDSLKDFNHYESAYGMHPDSKKIKGCDASTGSLGHGLPMGVGMALGNRYQNIDAKVVVLMGDGEQNEGSVWEAAMAGAHYKLNNLIAIVDRNKLMIDGPTEEVMGIEPIDKKWEAFGWYVIDVADGNDMAQVDEALTKAWAVKDKPVCIIARTVKGKGVKKFEGKVPWHYGAMNSDLAAEAKRDIEAMQ</sequence>
<evidence type="ECO:0000259" key="6">
    <source>
        <dbReference type="Pfam" id="PF00456"/>
    </source>
</evidence>
<dbReference type="SUPFAM" id="SSF52518">
    <property type="entry name" value="Thiamin diphosphate-binding fold (THDP-binding)"/>
    <property type="match status" value="1"/>
</dbReference>
<keyword evidence="4" id="KW-0479">Metal-binding</keyword>
<dbReference type="InterPro" id="IPR029061">
    <property type="entry name" value="THDP-binding"/>
</dbReference>
<gene>
    <name evidence="7" type="ORF">IAB14_00715</name>
</gene>
<evidence type="ECO:0000313" key="7">
    <source>
        <dbReference type="EMBL" id="HIU99619.1"/>
    </source>
</evidence>
<evidence type="ECO:0000256" key="2">
    <source>
        <dbReference type="ARBA" id="ARBA00007131"/>
    </source>
</evidence>
<dbReference type="InterPro" id="IPR049557">
    <property type="entry name" value="Transketolase_CS"/>
</dbReference>
<evidence type="ECO:0000256" key="1">
    <source>
        <dbReference type="ARBA" id="ARBA00001964"/>
    </source>
</evidence>
<keyword evidence="3" id="KW-0808">Transferase</keyword>
<feature type="domain" description="Transketolase N-terminal" evidence="6">
    <location>
        <begin position="13"/>
        <end position="271"/>
    </location>
</feature>
<evidence type="ECO:0000313" key="8">
    <source>
        <dbReference type="Proteomes" id="UP000886891"/>
    </source>
</evidence>
<name>A0A9D1SWT8_9FIRM</name>
<dbReference type="InterPro" id="IPR005474">
    <property type="entry name" value="Transketolase_N"/>
</dbReference>
<dbReference type="Gene3D" id="3.40.50.970">
    <property type="match status" value="1"/>
</dbReference>
<comment type="cofactor">
    <cofactor evidence="1">
        <name>thiamine diphosphate</name>
        <dbReference type="ChEBI" id="CHEBI:58937"/>
    </cofactor>
</comment>
<comment type="similarity">
    <text evidence="2">Belongs to the transketolase family.</text>
</comment>
<dbReference type="Proteomes" id="UP000886891">
    <property type="component" value="Unassembled WGS sequence"/>
</dbReference>
<evidence type="ECO:0000256" key="3">
    <source>
        <dbReference type="ARBA" id="ARBA00022679"/>
    </source>
</evidence>
<dbReference type="EMBL" id="DVOH01000009">
    <property type="protein sequence ID" value="HIU99619.1"/>
    <property type="molecule type" value="Genomic_DNA"/>
</dbReference>
<organism evidence="7 8">
    <name type="scientific">Candidatus Stercoripulliclostridium merdipullorum</name>
    <dbReference type="NCBI Taxonomy" id="2840952"/>
    <lineage>
        <taxon>Bacteria</taxon>
        <taxon>Bacillati</taxon>
        <taxon>Bacillota</taxon>
        <taxon>Clostridia</taxon>
        <taxon>Eubacteriales</taxon>
        <taxon>Candidatus Stercoripulliclostridium</taxon>
    </lineage>
</organism>
<dbReference type="PROSITE" id="PS00801">
    <property type="entry name" value="TRANSKETOLASE_1"/>
    <property type="match status" value="1"/>
</dbReference>